<keyword evidence="4" id="KW-1185">Reference proteome</keyword>
<accession>A0A3M8ASQ9</accession>
<comment type="caution">
    <text evidence="2">The sequence shown here is derived from an EMBL/GenBank/DDBJ whole genome shotgun (WGS) entry which is preliminary data.</text>
</comment>
<sequence>MNQPTDFLMLDSGCCFGEPRLKDPNYQDFFTFIDVYDLPEHDLSPYKCLVITGLIDQELLYRQKDKIRRFLDEKKVLVFSGNLFLPWLPGGSRFVPKQIRSHADYEVRIAKEHPIFAGVETYDMTYNKGVAGFFARGHHPLPEGAEVLLTLPGGEPITYIDRTSTKGTILVHAGNDLFGYNHPGKSTGRIAVQLTKWVRDEYRQLQQLQEGGAYV</sequence>
<evidence type="ECO:0000313" key="2">
    <source>
        <dbReference type="EMBL" id="RNB54231.1"/>
    </source>
</evidence>
<protein>
    <submittedName>
        <fullName evidence="2">Phosphate starvation-inducible protein PhoH</fullName>
    </submittedName>
</protein>
<dbReference type="EMBL" id="RHHN01000041">
    <property type="protein sequence ID" value="RNB54231.1"/>
    <property type="molecule type" value="Genomic_DNA"/>
</dbReference>
<dbReference type="RefSeq" id="WP_005831128.1">
    <property type="nucleotide sequence ID" value="NZ_BJOD01000064.1"/>
</dbReference>
<organism evidence="2 3">
    <name type="scientific">Brevibacillus agri</name>
    <dbReference type="NCBI Taxonomy" id="51101"/>
    <lineage>
        <taxon>Bacteria</taxon>
        <taxon>Bacillati</taxon>
        <taxon>Bacillota</taxon>
        <taxon>Bacilli</taxon>
        <taxon>Bacillales</taxon>
        <taxon>Paenibacillaceae</taxon>
        <taxon>Brevibacillus</taxon>
    </lineage>
</organism>
<dbReference type="OrthoDB" id="2583792at2"/>
<reference evidence="2 3" key="1">
    <citation type="submission" date="2018-10" db="EMBL/GenBank/DDBJ databases">
        <title>Phylogenomics of Brevibacillus.</title>
        <authorList>
            <person name="Dunlap C."/>
        </authorList>
    </citation>
    <scope>NUCLEOTIDE SEQUENCE [LARGE SCALE GENOMIC DNA]</scope>
    <source>
        <strain evidence="2 3">NRRL NRS 1219</strain>
    </source>
</reference>
<dbReference type="Proteomes" id="UP000276178">
    <property type="component" value="Unassembled WGS sequence"/>
</dbReference>
<reference evidence="1 4" key="2">
    <citation type="submission" date="2019-06" db="EMBL/GenBank/DDBJ databases">
        <title>Whole genome shotgun sequence of Brevibacillus agri NBRC 15538.</title>
        <authorList>
            <person name="Hosoyama A."/>
            <person name="Uohara A."/>
            <person name="Ohji S."/>
            <person name="Ichikawa N."/>
        </authorList>
    </citation>
    <scope>NUCLEOTIDE SEQUENCE [LARGE SCALE GENOMIC DNA]</scope>
    <source>
        <strain evidence="1 4">NBRC 15538</strain>
    </source>
</reference>
<gene>
    <name evidence="1" type="ORF">BAG01nite_43540</name>
    <name evidence="2" type="ORF">EB820_14360</name>
</gene>
<name>A0A3M8ASQ9_9BACL</name>
<dbReference type="Proteomes" id="UP000317180">
    <property type="component" value="Unassembled WGS sequence"/>
</dbReference>
<dbReference type="EMBL" id="BJOD01000064">
    <property type="protein sequence ID" value="GED28252.1"/>
    <property type="molecule type" value="Genomic_DNA"/>
</dbReference>
<evidence type="ECO:0000313" key="1">
    <source>
        <dbReference type="EMBL" id="GED28252.1"/>
    </source>
</evidence>
<evidence type="ECO:0000313" key="3">
    <source>
        <dbReference type="Proteomes" id="UP000276178"/>
    </source>
</evidence>
<evidence type="ECO:0000313" key="4">
    <source>
        <dbReference type="Proteomes" id="UP000317180"/>
    </source>
</evidence>
<proteinExistence type="predicted"/>
<dbReference type="GeneID" id="82809424"/>
<dbReference type="AlphaFoldDB" id="A0A3M8ASQ9"/>